<keyword evidence="1" id="KW-0812">Transmembrane</keyword>
<feature type="transmembrane region" description="Helical" evidence="1">
    <location>
        <begin position="164"/>
        <end position="181"/>
    </location>
</feature>
<dbReference type="EMBL" id="JABUQZ010000001">
    <property type="protein sequence ID" value="NUC73949.1"/>
    <property type="molecule type" value="Genomic_DNA"/>
</dbReference>
<reference evidence="2 3" key="1">
    <citation type="submission" date="2020-06" db="EMBL/GenBank/DDBJ databases">
        <title>Haloterrigena sp. nov., an extremely halophilic archaeon isolated from a saline sediment.</title>
        <authorList>
            <person name="Liu B.-B."/>
        </authorList>
    </citation>
    <scope>NUCLEOTIDE SEQUENCE [LARGE SCALE GENOMIC DNA]</scope>
    <source>
        <strain evidence="2 3">SYSU A558-1</strain>
    </source>
</reference>
<evidence type="ECO:0008006" key="4">
    <source>
        <dbReference type="Google" id="ProtNLM"/>
    </source>
</evidence>
<name>A0ABX2LLG5_9EURY</name>
<gene>
    <name evidence="2" type="ORF">HTZ84_16850</name>
</gene>
<feature type="transmembrane region" description="Helical" evidence="1">
    <location>
        <begin position="52"/>
        <end position="77"/>
    </location>
</feature>
<feature type="transmembrane region" description="Helical" evidence="1">
    <location>
        <begin position="116"/>
        <end position="133"/>
    </location>
</feature>
<evidence type="ECO:0000313" key="3">
    <source>
        <dbReference type="Proteomes" id="UP001016761"/>
    </source>
</evidence>
<protein>
    <recommendedName>
        <fullName evidence="4">PH domain-containing protein</fullName>
    </recommendedName>
</protein>
<feature type="transmembrane region" description="Helical" evidence="1">
    <location>
        <begin position="187"/>
        <end position="205"/>
    </location>
</feature>
<keyword evidence="3" id="KW-1185">Reference proteome</keyword>
<feature type="transmembrane region" description="Helical" evidence="1">
    <location>
        <begin position="26"/>
        <end position="46"/>
    </location>
</feature>
<keyword evidence="1" id="KW-0472">Membrane</keyword>
<evidence type="ECO:0000256" key="1">
    <source>
        <dbReference type="SAM" id="Phobius"/>
    </source>
</evidence>
<sequence length="293" mass="31202">MSYSNATPAAGNAGPGPTGTTFRVAFGLYVGAGLGGLATTAAALSLESSPRLLAIAVATFATGAVVGAGLAGRLHGLPGRLGRTWVRRLAIICGALPFAAVIVASLPWSLGSQVKFAALGSACAVAISGILLARVAENGYVDAATEGDEPVGSWRWYWSPSGSWTLDLIQFLMWGLLAVSSAIVGDWWSAVLGTSAMVLGAVVSVTEGRWTRWFPDASSEAAEIRVYEHGFATERPYRRQFVPWSSITHVRLRGDELVIDRGRFDHRFDQDALEDPEALREAIDRRLETAGRR</sequence>
<accession>A0ABX2LLG5</accession>
<comment type="caution">
    <text evidence="2">The sequence shown here is derived from an EMBL/GenBank/DDBJ whole genome shotgun (WGS) entry which is preliminary data.</text>
</comment>
<dbReference type="RefSeq" id="WP_174681731.1">
    <property type="nucleotide sequence ID" value="NZ_JABUQZ010000001.1"/>
</dbReference>
<proteinExistence type="predicted"/>
<feature type="transmembrane region" description="Helical" evidence="1">
    <location>
        <begin position="89"/>
        <end position="110"/>
    </location>
</feature>
<dbReference type="Proteomes" id="UP001016761">
    <property type="component" value="Unassembled WGS sequence"/>
</dbReference>
<organism evidence="2 3">
    <name type="scientific">Haloterrigena gelatinilytica</name>
    <dbReference type="NCBI Taxonomy" id="2741724"/>
    <lineage>
        <taxon>Archaea</taxon>
        <taxon>Methanobacteriati</taxon>
        <taxon>Methanobacteriota</taxon>
        <taxon>Stenosarchaea group</taxon>
        <taxon>Halobacteria</taxon>
        <taxon>Halobacteriales</taxon>
        <taxon>Natrialbaceae</taxon>
        <taxon>Haloterrigena</taxon>
    </lineage>
</organism>
<evidence type="ECO:0000313" key="2">
    <source>
        <dbReference type="EMBL" id="NUC73949.1"/>
    </source>
</evidence>
<keyword evidence="1" id="KW-1133">Transmembrane helix</keyword>